<dbReference type="eggNOG" id="COG1573">
    <property type="taxonomic scope" value="Bacteria"/>
</dbReference>
<dbReference type="InterPro" id="IPR036895">
    <property type="entry name" value="Uracil-DNA_glycosylase-like_sf"/>
</dbReference>
<accession>Q0AXK0</accession>
<proteinExistence type="predicted"/>
<dbReference type="STRING" id="335541.Swol_1245"/>
<name>Q0AXK0_SYNWW</name>
<dbReference type="EMBL" id="CP000448">
    <property type="protein sequence ID" value="ABI68554.1"/>
    <property type="molecule type" value="Genomic_DNA"/>
</dbReference>
<keyword evidence="2" id="KW-1185">Reference proteome</keyword>
<dbReference type="Gene3D" id="3.40.470.10">
    <property type="entry name" value="Uracil-DNA glycosylase-like domain"/>
    <property type="match status" value="1"/>
</dbReference>
<gene>
    <name evidence="1" type="ordered locus">Swol_1245</name>
</gene>
<dbReference type="AlphaFoldDB" id="Q0AXK0"/>
<evidence type="ECO:0000313" key="2">
    <source>
        <dbReference type="Proteomes" id="UP000001968"/>
    </source>
</evidence>
<protein>
    <recommendedName>
        <fullName evidence="3">Uracil-DNA glycosylase-like domain-containing protein</fullName>
    </recommendedName>
</protein>
<dbReference type="HOGENOM" id="CLU_1260940_0_0_9"/>
<dbReference type="Proteomes" id="UP000001968">
    <property type="component" value="Chromosome"/>
</dbReference>
<evidence type="ECO:0008006" key="3">
    <source>
        <dbReference type="Google" id="ProtNLM"/>
    </source>
</evidence>
<dbReference type="RefSeq" id="WP_011640657.1">
    <property type="nucleotide sequence ID" value="NC_008346.1"/>
</dbReference>
<evidence type="ECO:0000313" key="1">
    <source>
        <dbReference type="EMBL" id="ABI68554.1"/>
    </source>
</evidence>
<organism evidence="1 2">
    <name type="scientific">Syntrophomonas wolfei subsp. wolfei (strain DSM 2245B / Goettingen)</name>
    <dbReference type="NCBI Taxonomy" id="335541"/>
    <lineage>
        <taxon>Bacteria</taxon>
        <taxon>Bacillati</taxon>
        <taxon>Bacillota</taxon>
        <taxon>Clostridia</taxon>
        <taxon>Eubacteriales</taxon>
        <taxon>Syntrophomonadaceae</taxon>
        <taxon>Syntrophomonas</taxon>
    </lineage>
</organism>
<dbReference type="OrthoDB" id="2081429at2"/>
<reference evidence="2" key="1">
    <citation type="journal article" date="2010" name="Environ. Microbiol.">
        <title>The genome of Syntrophomonas wolfei: new insights into syntrophic metabolism and biohydrogen production.</title>
        <authorList>
            <person name="Sieber J.R."/>
            <person name="Sims D.R."/>
            <person name="Han C."/>
            <person name="Kim E."/>
            <person name="Lykidis A."/>
            <person name="Lapidus A.L."/>
            <person name="McDonnald E."/>
            <person name="Rohlin L."/>
            <person name="Culley D.E."/>
            <person name="Gunsalus R."/>
            <person name="McInerney M.J."/>
        </authorList>
    </citation>
    <scope>NUCLEOTIDE SEQUENCE [LARGE SCALE GENOMIC DNA]</scope>
    <source>
        <strain evidence="2">DSM 2245B / Goettingen</strain>
    </source>
</reference>
<sequence>MPSSREEIIRRIIGLENRISRCFRCKSLIKCTGRPSLGKGELEPELMLVFESENKLTHDSKKLIELRRFIQNEFKLTDIYHSFLVRCHPKACILRKSIEAYTDYQPLSERYIDNYNICLLKQEPCSGILVRPGYEEILFCLPFLLEEIYILHPRYIILFGQRTAEFVLRSFGIFGDIANNQQFEKDDMAFIFVNYPQEDFTLQDLKTLKRIFHKASSNY</sequence>
<dbReference type="KEGG" id="swo:Swol_1245"/>
<dbReference type="SUPFAM" id="SSF52141">
    <property type="entry name" value="Uracil-DNA glycosylase-like"/>
    <property type="match status" value="1"/>
</dbReference>